<reference evidence="1 2" key="1">
    <citation type="journal article" date="2016" name="Genome Biol. Evol.">
        <title>Divergent and convergent evolution of fungal pathogenicity.</title>
        <authorList>
            <person name="Shang Y."/>
            <person name="Xiao G."/>
            <person name="Zheng P."/>
            <person name="Cen K."/>
            <person name="Zhan S."/>
            <person name="Wang C."/>
        </authorList>
    </citation>
    <scope>NUCLEOTIDE SEQUENCE [LARGE SCALE GENOMIC DNA]</scope>
    <source>
        <strain evidence="1 2">RCEF 264</strain>
    </source>
</reference>
<organism evidence="1 2">
    <name type="scientific">Niveomyces insectorum RCEF 264</name>
    <dbReference type="NCBI Taxonomy" id="1081102"/>
    <lineage>
        <taxon>Eukaryota</taxon>
        <taxon>Fungi</taxon>
        <taxon>Dikarya</taxon>
        <taxon>Ascomycota</taxon>
        <taxon>Pezizomycotina</taxon>
        <taxon>Sordariomycetes</taxon>
        <taxon>Hypocreomycetidae</taxon>
        <taxon>Hypocreales</taxon>
        <taxon>Cordycipitaceae</taxon>
        <taxon>Niveomyces</taxon>
    </lineage>
</organism>
<evidence type="ECO:0000313" key="1">
    <source>
        <dbReference type="EMBL" id="OAA66692.1"/>
    </source>
</evidence>
<evidence type="ECO:0000313" key="2">
    <source>
        <dbReference type="Proteomes" id="UP000076874"/>
    </source>
</evidence>
<dbReference type="STRING" id="1081102.A0A162JBW3"/>
<protein>
    <recommendedName>
        <fullName evidence="3">Protein kinase-like domain protein</fullName>
    </recommendedName>
</protein>
<dbReference type="OrthoDB" id="4870102at2759"/>
<accession>A0A162JBW3</accession>
<gene>
    <name evidence="1" type="ORF">SPI_01268</name>
</gene>
<evidence type="ECO:0008006" key="3">
    <source>
        <dbReference type="Google" id="ProtNLM"/>
    </source>
</evidence>
<keyword evidence="2" id="KW-1185">Reference proteome</keyword>
<name>A0A162JBW3_9HYPO</name>
<proteinExistence type="predicted"/>
<dbReference type="Proteomes" id="UP000076874">
    <property type="component" value="Unassembled WGS sequence"/>
</dbReference>
<dbReference type="AlphaFoldDB" id="A0A162JBW3"/>
<dbReference type="EMBL" id="AZHD01000002">
    <property type="protein sequence ID" value="OAA66692.1"/>
    <property type="molecule type" value="Genomic_DNA"/>
</dbReference>
<sequence length="270" mass="30339">MEGPPPCRKADFKKPRLRKCPFDLGTILWAKAEILGAGYDGHVWKVQFQGDEKDYVIKVFWNTGPQEWGYYAVQRECQNNAILQMIQTAVEDAKKTSHPILVRARPVAYAGAMANLLAFSDEARQSAEKPHSADDAPADPDAMVPIEDVPRFVTCYGWLDFSGQEIRKMPKSARPRCYQDSVGTVSELSEDGEYKALVYEYIPKGPNDLETVRATYQFLWRVGFCVSLVSHPGNWHQSVLIDMSDIVCLRSVGWSDAGYRLRSAARALGL</sequence>
<comment type="caution">
    <text evidence="1">The sequence shown here is derived from an EMBL/GenBank/DDBJ whole genome shotgun (WGS) entry which is preliminary data.</text>
</comment>